<keyword evidence="1" id="KW-0472">Membrane</keyword>
<keyword evidence="1" id="KW-0812">Transmembrane</keyword>
<name>A0AAE3LU14_9BACI</name>
<keyword evidence="1" id="KW-1133">Transmembrane helix</keyword>
<proteinExistence type="predicted"/>
<evidence type="ECO:0000313" key="3">
    <source>
        <dbReference type="Proteomes" id="UP001209318"/>
    </source>
</evidence>
<sequence length="400" mass="46070">MKRYLAIIICIIFTIVVITTFYIKTVIAGGDFPEYVLEKVSGDESLTEQLVLYGDYVKDSQYESFRIINNESFYNSELSIFEKAIGVREPIFDKWIKEHRNFMRGKDLFTGYFYEDEQQFVYANLVQKGNSKFIFDIAALNKKNNEKASFTMDLQENSKIGYAQVLDVQVNNDNQVQVIVQNYYYNEGDNQEYRLYTFDIGKKKLIGNELIASVDTGAMGWNESYFANNEEYTGRNQYLVLKRYASDQKYGEYGEPVGEPIVLMDDYVIFNTDTFEKETITIPEEMAVSGLSVNQSTIYFSETNEDGLKVVPYDIESKSFGTPVVFGKKSGIEQVDMFQLYQDKIYIVHSNPETSKETWITIGSLDSGKILYEGKIKEKSKANKDDEAHTMNISDLSVYE</sequence>
<organism evidence="2 3">
    <name type="scientific">Perspicuibacillus lycopersici</name>
    <dbReference type="NCBI Taxonomy" id="1325689"/>
    <lineage>
        <taxon>Bacteria</taxon>
        <taxon>Bacillati</taxon>
        <taxon>Bacillota</taxon>
        <taxon>Bacilli</taxon>
        <taxon>Bacillales</taxon>
        <taxon>Bacillaceae</taxon>
        <taxon>Perspicuibacillus</taxon>
    </lineage>
</organism>
<dbReference type="Proteomes" id="UP001209318">
    <property type="component" value="Unassembled WGS sequence"/>
</dbReference>
<evidence type="ECO:0000313" key="2">
    <source>
        <dbReference type="EMBL" id="MCU9614938.1"/>
    </source>
</evidence>
<accession>A0AAE3LU14</accession>
<comment type="caution">
    <text evidence="2">The sequence shown here is derived from an EMBL/GenBank/DDBJ whole genome shotgun (WGS) entry which is preliminary data.</text>
</comment>
<dbReference type="RefSeq" id="WP_263074256.1">
    <property type="nucleotide sequence ID" value="NZ_JAOUSF010000005.1"/>
</dbReference>
<gene>
    <name evidence="2" type="ORF">OEV98_15440</name>
</gene>
<feature type="transmembrane region" description="Helical" evidence="1">
    <location>
        <begin position="5"/>
        <end position="23"/>
    </location>
</feature>
<dbReference type="EMBL" id="JAOUSF010000005">
    <property type="protein sequence ID" value="MCU9614938.1"/>
    <property type="molecule type" value="Genomic_DNA"/>
</dbReference>
<evidence type="ECO:0000256" key="1">
    <source>
        <dbReference type="SAM" id="Phobius"/>
    </source>
</evidence>
<keyword evidence="3" id="KW-1185">Reference proteome</keyword>
<protein>
    <submittedName>
        <fullName evidence="2">Uncharacterized protein</fullName>
    </submittedName>
</protein>
<dbReference type="AlphaFoldDB" id="A0AAE3LU14"/>
<reference evidence="2" key="1">
    <citation type="submission" date="2022-10" db="EMBL/GenBank/DDBJ databases">
        <title>Description of Fervidibacillus gen. nov. in the family Fervidibacillaceae fam. nov. with two species, Fervidibacillus albus sp. nov., and Fervidibacillus halotolerans sp. nov., isolated from tidal flat sediments.</title>
        <authorList>
            <person name="Kwon K.K."/>
            <person name="Yang S.-H."/>
        </authorList>
    </citation>
    <scope>NUCLEOTIDE SEQUENCE</scope>
    <source>
        <strain evidence="2">JCM 19140</strain>
    </source>
</reference>